<keyword evidence="11" id="KW-1185">Reference proteome</keyword>
<feature type="chain" id="PRO_5001643955" description="J domain-containing protein" evidence="8">
    <location>
        <begin position="20"/>
        <end position="326"/>
    </location>
</feature>
<feature type="domain" description="J" evidence="9">
    <location>
        <begin position="42"/>
        <end position="100"/>
    </location>
</feature>
<accession>A0A067QEF8</accession>
<keyword evidence="1 7" id="KW-0812">Transmembrane</keyword>
<dbReference type="InterPro" id="IPR036869">
    <property type="entry name" value="J_dom_sf"/>
</dbReference>
<dbReference type="InParanoid" id="A0A067QEF8"/>
<keyword evidence="3 7" id="KW-1133">Transmembrane helix</keyword>
<dbReference type="InterPro" id="IPR001623">
    <property type="entry name" value="DnaJ_domain"/>
</dbReference>
<dbReference type="GO" id="GO:0012505">
    <property type="term" value="C:endomembrane system"/>
    <property type="evidence" value="ECO:0007669"/>
    <property type="project" value="UniProtKB-SubCell"/>
</dbReference>
<feature type="transmembrane region" description="Helical" evidence="7">
    <location>
        <begin position="128"/>
        <end position="147"/>
    </location>
</feature>
<dbReference type="PANTHER" id="PTHR44653:SF2">
    <property type="entry name" value="DNAJ HOMOLOG SUBFAMILY C MEMBER 1"/>
    <property type="match status" value="1"/>
</dbReference>
<feature type="region of interest" description="Disordered" evidence="6">
    <location>
        <begin position="256"/>
        <end position="326"/>
    </location>
</feature>
<protein>
    <recommendedName>
        <fullName evidence="9">J domain-containing protein</fullName>
    </recommendedName>
</protein>
<feature type="compositionally biased region" description="Polar residues" evidence="6">
    <location>
        <begin position="284"/>
        <end position="300"/>
    </location>
</feature>
<evidence type="ECO:0000313" key="10">
    <source>
        <dbReference type="EMBL" id="KDQ64560.1"/>
    </source>
</evidence>
<dbReference type="Proteomes" id="UP000027265">
    <property type="component" value="Unassembled WGS sequence"/>
</dbReference>
<dbReference type="HOGENOM" id="CLU_037236_0_1_1"/>
<reference evidence="11" key="1">
    <citation type="journal article" date="2014" name="Proc. Natl. Acad. Sci. U.S.A.">
        <title>Extensive sampling of basidiomycete genomes demonstrates inadequacy of the white-rot/brown-rot paradigm for wood decay fungi.</title>
        <authorList>
            <person name="Riley R."/>
            <person name="Salamov A.A."/>
            <person name="Brown D.W."/>
            <person name="Nagy L.G."/>
            <person name="Floudas D."/>
            <person name="Held B.W."/>
            <person name="Levasseur A."/>
            <person name="Lombard V."/>
            <person name="Morin E."/>
            <person name="Otillar R."/>
            <person name="Lindquist E.A."/>
            <person name="Sun H."/>
            <person name="LaButti K.M."/>
            <person name="Schmutz J."/>
            <person name="Jabbour D."/>
            <person name="Luo H."/>
            <person name="Baker S.E."/>
            <person name="Pisabarro A.G."/>
            <person name="Walton J.D."/>
            <person name="Blanchette R.A."/>
            <person name="Henrissat B."/>
            <person name="Martin F."/>
            <person name="Cullen D."/>
            <person name="Hibbett D.S."/>
            <person name="Grigoriev I.V."/>
        </authorList>
    </citation>
    <scope>NUCLEOTIDE SEQUENCE [LARGE SCALE GENOMIC DNA]</scope>
    <source>
        <strain evidence="11">MUCL 33604</strain>
    </source>
</reference>
<gene>
    <name evidence="10" type="ORF">JAAARDRAFT_28204</name>
</gene>
<evidence type="ECO:0000313" key="11">
    <source>
        <dbReference type="Proteomes" id="UP000027265"/>
    </source>
</evidence>
<dbReference type="Pfam" id="PF00226">
    <property type="entry name" value="DnaJ"/>
    <property type="match status" value="1"/>
</dbReference>
<dbReference type="STRING" id="933084.A0A067QEF8"/>
<evidence type="ECO:0000256" key="4">
    <source>
        <dbReference type="ARBA" id="ARBA00023136"/>
    </source>
</evidence>
<organism evidence="10 11">
    <name type="scientific">Jaapia argillacea MUCL 33604</name>
    <dbReference type="NCBI Taxonomy" id="933084"/>
    <lineage>
        <taxon>Eukaryota</taxon>
        <taxon>Fungi</taxon>
        <taxon>Dikarya</taxon>
        <taxon>Basidiomycota</taxon>
        <taxon>Agaricomycotina</taxon>
        <taxon>Agaricomycetes</taxon>
        <taxon>Agaricomycetidae</taxon>
        <taxon>Jaapiales</taxon>
        <taxon>Jaapiaceae</taxon>
        <taxon>Jaapia</taxon>
    </lineage>
</organism>
<name>A0A067QEF8_9AGAM</name>
<sequence length="326" mass="35705">MKLLFAVFALLAVATSVLAWTKEDYEIFDLAAAVEQSEGKGTTFYSWLDIPSTASTTEIGKAYRKKSVRLHPDKNPGVKGAHERFARLGVIASILRSSEGRERYDFFHKNGFPKWKGTGYYYSRFRPGLVTVLAFLTILTSGLQYLVHNMNYKRDLARIEKFVTDAKTAAWGAKMIPLEGQRKVRVNLGGPTRVDDEGNVIGGKTVDMVVEGNDVFILESDGSLTPLDTSAATPPSIRRTWFISFLASLSAKYIPKKSSRTEDSDDSASELETVEGFQVDDNDLTSTGEVSDVGSTNGSANGALKNGRATAAVKAGGKRRKAVRKR</sequence>
<dbReference type="CDD" id="cd06257">
    <property type="entry name" value="DnaJ"/>
    <property type="match status" value="1"/>
</dbReference>
<dbReference type="EMBL" id="KL197709">
    <property type="protein sequence ID" value="KDQ64560.1"/>
    <property type="molecule type" value="Genomic_DNA"/>
</dbReference>
<evidence type="ECO:0000256" key="1">
    <source>
        <dbReference type="ARBA" id="ARBA00022692"/>
    </source>
</evidence>
<evidence type="ECO:0000256" key="8">
    <source>
        <dbReference type="SAM" id="SignalP"/>
    </source>
</evidence>
<dbReference type="SMART" id="SM00271">
    <property type="entry name" value="DnaJ"/>
    <property type="match status" value="1"/>
</dbReference>
<comment type="subcellular location">
    <subcellularLocation>
        <location evidence="5">Endomembrane system</location>
        <topology evidence="5">Single-pass membrane protein</topology>
    </subcellularLocation>
</comment>
<evidence type="ECO:0000256" key="6">
    <source>
        <dbReference type="SAM" id="MobiDB-lite"/>
    </source>
</evidence>
<keyword evidence="4 7" id="KW-0472">Membrane</keyword>
<evidence type="ECO:0000256" key="5">
    <source>
        <dbReference type="ARBA" id="ARBA00037847"/>
    </source>
</evidence>
<keyword evidence="2 8" id="KW-0732">Signal</keyword>
<dbReference type="PANTHER" id="PTHR44653">
    <property type="entry name" value="DNAJ HOMOLOG SUBFAMILY C MEMBER 1"/>
    <property type="match status" value="1"/>
</dbReference>
<evidence type="ECO:0000256" key="3">
    <source>
        <dbReference type="ARBA" id="ARBA00022989"/>
    </source>
</evidence>
<feature type="signal peptide" evidence="8">
    <location>
        <begin position="1"/>
        <end position="19"/>
    </location>
</feature>
<dbReference type="InterPro" id="IPR052606">
    <property type="entry name" value="DnaJ_domain_protein"/>
</dbReference>
<dbReference type="OrthoDB" id="413400at2759"/>
<dbReference type="SUPFAM" id="SSF46565">
    <property type="entry name" value="Chaperone J-domain"/>
    <property type="match status" value="1"/>
</dbReference>
<evidence type="ECO:0000259" key="9">
    <source>
        <dbReference type="SMART" id="SM00271"/>
    </source>
</evidence>
<proteinExistence type="predicted"/>
<dbReference type="Gene3D" id="1.10.287.110">
    <property type="entry name" value="DnaJ domain"/>
    <property type="match status" value="1"/>
</dbReference>
<dbReference type="PRINTS" id="PR00625">
    <property type="entry name" value="JDOMAIN"/>
</dbReference>
<evidence type="ECO:0000256" key="7">
    <source>
        <dbReference type="SAM" id="Phobius"/>
    </source>
</evidence>
<feature type="compositionally biased region" description="Acidic residues" evidence="6">
    <location>
        <begin position="263"/>
        <end position="283"/>
    </location>
</feature>
<dbReference type="FunCoup" id="A0A067QEF8">
    <property type="interactions" value="84"/>
</dbReference>
<evidence type="ECO:0000256" key="2">
    <source>
        <dbReference type="ARBA" id="ARBA00022729"/>
    </source>
</evidence>
<dbReference type="AlphaFoldDB" id="A0A067QEF8"/>
<feature type="compositionally biased region" description="Basic residues" evidence="6">
    <location>
        <begin position="316"/>
        <end position="326"/>
    </location>
</feature>